<accession>A0AAD5A1M4</accession>
<keyword evidence="7" id="KW-0325">Glycoprotein</keyword>
<dbReference type="InterPro" id="IPR013836">
    <property type="entry name" value="CD34/Podocalyxin"/>
</dbReference>
<evidence type="ECO:0000256" key="1">
    <source>
        <dbReference type="ARBA" id="ARBA00004479"/>
    </source>
</evidence>
<dbReference type="Pfam" id="PF06365">
    <property type="entry name" value="CD34_antigen"/>
    <property type="match status" value="1"/>
</dbReference>
<feature type="signal peptide" evidence="10">
    <location>
        <begin position="1"/>
        <end position="33"/>
    </location>
</feature>
<dbReference type="Proteomes" id="UP001205998">
    <property type="component" value="Unassembled WGS sequence"/>
</dbReference>
<reference evidence="11" key="1">
    <citation type="submission" date="2018-07" db="EMBL/GenBank/DDBJ databases">
        <title>Comparative genomics of catfishes provides insights into carnivory and benthic adaptation.</title>
        <authorList>
            <person name="Zhang Y."/>
            <person name="Wang D."/>
            <person name="Peng Z."/>
            <person name="Zheng S."/>
            <person name="Shao F."/>
            <person name="Tao W."/>
        </authorList>
    </citation>
    <scope>NUCLEOTIDE SEQUENCE</scope>
    <source>
        <strain evidence="11">Chongqing</strain>
    </source>
</reference>
<keyword evidence="3 10" id="KW-0732">Signal</keyword>
<name>A0AAD5A1M4_SILAS</name>
<feature type="region of interest" description="Disordered" evidence="8">
    <location>
        <begin position="239"/>
        <end position="258"/>
    </location>
</feature>
<keyword evidence="5 9" id="KW-1133">Transmembrane helix</keyword>
<dbReference type="EMBL" id="MU591762">
    <property type="protein sequence ID" value="KAI5607552.1"/>
    <property type="molecule type" value="Genomic_DNA"/>
</dbReference>
<keyword evidence="4" id="KW-0130">Cell adhesion</keyword>
<dbReference type="GO" id="GO:0005886">
    <property type="term" value="C:plasma membrane"/>
    <property type="evidence" value="ECO:0007669"/>
    <property type="project" value="UniProtKB-ARBA"/>
</dbReference>
<dbReference type="AlphaFoldDB" id="A0AAD5A1M4"/>
<evidence type="ECO:0000256" key="2">
    <source>
        <dbReference type="ARBA" id="ARBA00022692"/>
    </source>
</evidence>
<dbReference type="PANTHER" id="PTHR15594:SF1">
    <property type="entry name" value="PODOCALYXIN-LIKE PROTEIN 2"/>
    <property type="match status" value="1"/>
</dbReference>
<evidence type="ECO:0000256" key="10">
    <source>
        <dbReference type="SAM" id="SignalP"/>
    </source>
</evidence>
<evidence type="ECO:0000256" key="3">
    <source>
        <dbReference type="ARBA" id="ARBA00022729"/>
    </source>
</evidence>
<dbReference type="InterPro" id="IPR042397">
    <property type="entry name" value="PODXL2"/>
</dbReference>
<comment type="caution">
    <text evidence="11">The sequence shown here is derived from an EMBL/GenBank/DDBJ whole genome shotgun (WGS) entry which is preliminary data.</text>
</comment>
<keyword evidence="6 9" id="KW-0472">Membrane</keyword>
<organism evidence="11 12">
    <name type="scientific">Silurus asotus</name>
    <name type="common">Amur catfish</name>
    <name type="synonym">Parasilurus asotus</name>
    <dbReference type="NCBI Taxonomy" id="30991"/>
    <lineage>
        <taxon>Eukaryota</taxon>
        <taxon>Metazoa</taxon>
        <taxon>Chordata</taxon>
        <taxon>Craniata</taxon>
        <taxon>Vertebrata</taxon>
        <taxon>Euteleostomi</taxon>
        <taxon>Actinopterygii</taxon>
        <taxon>Neopterygii</taxon>
        <taxon>Teleostei</taxon>
        <taxon>Ostariophysi</taxon>
        <taxon>Siluriformes</taxon>
        <taxon>Siluridae</taxon>
        <taxon>Silurus</taxon>
    </lineage>
</organism>
<protein>
    <submittedName>
        <fullName evidence="11">Podocalyxin-like protein 2</fullName>
    </submittedName>
</protein>
<feature type="region of interest" description="Disordered" evidence="8">
    <location>
        <begin position="66"/>
        <end position="89"/>
    </location>
</feature>
<proteinExistence type="predicted"/>
<evidence type="ECO:0000256" key="6">
    <source>
        <dbReference type="ARBA" id="ARBA00023136"/>
    </source>
</evidence>
<feature type="region of interest" description="Disordered" evidence="8">
    <location>
        <begin position="505"/>
        <end position="561"/>
    </location>
</feature>
<evidence type="ECO:0000313" key="12">
    <source>
        <dbReference type="Proteomes" id="UP001205998"/>
    </source>
</evidence>
<evidence type="ECO:0000256" key="7">
    <source>
        <dbReference type="ARBA" id="ARBA00023180"/>
    </source>
</evidence>
<comment type="subcellular location">
    <subcellularLocation>
        <location evidence="1">Membrane</location>
        <topology evidence="1">Single-pass type I membrane protein</topology>
    </subcellularLocation>
</comment>
<keyword evidence="12" id="KW-1185">Reference proteome</keyword>
<feature type="compositionally biased region" description="Acidic residues" evidence="8">
    <location>
        <begin position="550"/>
        <end position="561"/>
    </location>
</feature>
<dbReference type="PANTHER" id="PTHR15594">
    <property type="entry name" value="PODOCALYXIN-LIKE PROTEIN 2"/>
    <property type="match status" value="1"/>
</dbReference>
<evidence type="ECO:0000256" key="8">
    <source>
        <dbReference type="SAM" id="MobiDB-lite"/>
    </source>
</evidence>
<gene>
    <name evidence="11" type="ORF">C0J50_1863</name>
</gene>
<sequence>MPGSALLHHHPSPHHLIIGSSLVLITFLKVLNGSPTPLSSSSASSQPILDVSVGLEEHNGVLRDVENPSIPGLVESSQESSGFFNEDSEENKGSLTLRKWDVQAELNSSLDADALIGYNPSSNRPSSLTLRKAPKKHNASSSFFLPAVKAPDTELWQREFEASGFPVHSSSPLSTTSTAPLMRSVTDTHSSITESMAGFFGSNSRLPEATAGADSPEEDFDDVRENILTQAPTIPEIGVFPSQVPLQPDYSHKDDSDEQEEYDEVVVFPTEVDGQEVDVWKPPSSADSDTPIVAFTETAWHEAGEEDEKSEKSELRHGGTDYLSETDLHGSQEAMQVICVDWSDMAEKGYVVLNMSEDYDCEKFREESGDRLLEMLESTFFRKMNTPQGSWRISLSKPTKQEHQLLMTIDNEQGIIVTKEVLSVLGEVRRGLNEIGIQNFSSVNTCHSRPSQTRSDYGKLFIVLVIIGSVCVIIIASGLIYICWQRRLPKMKSMSRGEELHFVENGCHDNPTLDVTSDGQPEPQEKKHSTNGVPAGTGAWQGMPNKSGKDEEDNQEEDTHL</sequence>
<keyword evidence="2 9" id="KW-0812">Transmembrane</keyword>
<evidence type="ECO:0000256" key="4">
    <source>
        <dbReference type="ARBA" id="ARBA00022889"/>
    </source>
</evidence>
<evidence type="ECO:0000313" key="11">
    <source>
        <dbReference type="EMBL" id="KAI5607552.1"/>
    </source>
</evidence>
<feature type="chain" id="PRO_5041904688" evidence="10">
    <location>
        <begin position="34"/>
        <end position="561"/>
    </location>
</feature>
<dbReference type="GO" id="GO:0050901">
    <property type="term" value="P:leukocyte tethering or rolling"/>
    <property type="evidence" value="ECO:0007669"/>
    <property type="project" value="TreeGrafter"/>
</dbReference>
<evidence type="ECO:0000256" key="9">
    <source>
        <dbReference type="SAM" id="Phobius"/>
    </source>
</evidence>
<feature type="transmembrane region" description="Helical" evidence="9">
    <location>
        <begin position="460"/>
        <end position="484"/>
    </location>
</feature>
<evidence type="ECO:0000256" key="5">
    <source>
        <dbReference type="ARBA" id="ARBA00022989"/>
    </source>
</evidence>
<feature type="region of interest" description="Disordered" evidence="8">
    <location>
        <begin position="199"/>
        <end position="218"/>
    </location>
</feature>